<dbReference type="EMBL" id="GL945436">
    <property type="protein sequence ID" value="EGO22737.1"/>
    <property type="molecule type" value="Genomic_DNA"/>
</dbReference>
<dbReference type="HOGENOM" id="CLU_2910555_0_0_1"/>
<reference evidence="1" key="1">
    <citation type="submission" date="2011-04" db="EMBL/GenBank/DDBJ databases">
        <title>Evolution of plant cell wall degrading machinery underlies the functional diversity of forest fungi.</title>
        <authorList>
            <consortium name="US DOE Joint Genome Institute (JGI-PGF)"/>
            <person name="Eastwood D.C."/>
            <person name="Floudas D."/>
            <person name="Binder M."/>
            <person name="Majcherczyk A."/>
            <person name="Schneider P."/>
            <person name="Aerts A."/>
            <person name="Asiegbu F.O."/>
            <person name="Baker S.E."/>
            <person name="Barry K."/>
            <person name="Bendiksby M."/>
            <person name="Blumentritt M."/>
            <person name="Coutinho P.M."/>
            <person name="Cullen D."/>
            <person name="Cullen D."/>
            <person name="Gathman A."/>
            <person name="Goodell B."/>
            <person name="Henrissat B."/>
            <person name="Ihrmark K."/>
            <person name="Kauserud H."/>
            <person name="Kohler A."/>
            <person name="LaButti K."/>
            <person name="Lapidus A."/>
            <person name="Lavin J.L."/>
            <person name="Lee Y.-H."/>
            <person name="Lindquist E."/>
            <person name="Lilly W."/>
            <person name="Lucas S."/>
            <person name="Morin E."/>
            <person name="Murat C."/>
            <person name="Oguiza J.A."/>
            <person name="Park J."/>
            <person name="Pisabarro A.G."/>
            <person name="Riley R."/>
            <person name="Rosling A."/>
            <person name="Salamov A."/>
            <person name="Schmidt O."/>
            <person name="Schmutz J."/>
            <person name="Skrede I."/>
            <person name="Stenlid J."/>
            <person name="Wiebenga A."/>
            <person name="Xie X."/>
            <person name="Kues U."/>
            <person name="Hibbett D.S."/>
            <person name="Hoffmeister D."/>
            <person name="Hogberg N."/>
            <person name="Martin F."/>
            <person name="Grigoriev I.V."/>
            <person name="Watkinson S.C."/>
        </authorList>
    </citation>
    <scope>NUCLEOTIDE SEQUENCE</scope>
    <source>
        <strain evidence="1">S7.9</strain>
    </source>
</reference>
<dbReference type="GeneID" id="18819873"/>
<proteinExistence type="predicted"/>
<dbReference type="AlphaFoldDB" id="F8P0Q3"/>
<evidence type="ECO:0000313" key="1">
    <source>
        <dbReference type="EMBL" id="EGO22737.1"/>
    </source>
</evidence>
<dbReference type="RefSeq" id="XP_007319977.1">
    <property type="nucleotide sequence ID" value="XM_007319915.1"/>
</dbReference>
<name>F8P0Q3_SERL9</name>
<dbReference type="KEGG" id="sla:SERLADRAFT_471098"/>
<protein>
    <submittedName>
        <fullName evidence="1">Uncharacterized protein</fullName>
    </submittedName>
</protein>
<accession>F8P0Q3</accession>
<sequence>MIDYSFSYFHPIHAVLLPSGVDVILSLTVSSDGGGAIRTFLKTYVPLSFFLNNSTYSSSIYS</sequence>
<organism>
    <name type="scientific">Serpula lacrymans var. lacrymans (strain S7.9)</name>
    <name type="common">Dry rot fungus</name>
    <dbReference type="NCBI Taxonomy" id="578457"/>
    <lineage>
        <taxon>Eukaryota</taxon>
        <taxon>Fungi</taxon>
        <taxon>Dikarya</taxon>
        <taxon>Basidiomycota</taxon>
        <taxon>Agaricomycotina</taxon>
        <taxon>Agaricomycetes</taxon>
        <taxon>Agaricomycetidae</taxon>
        <taxon>Boletales</taxon>
        <taxon>Coniophorineae</taxon>
        <taxon>Serpulaceae</taxon>
        <taxon>Serpula</taxon>
    </lineage>
</organism>
<dbReference type="Proteomes" id="UP000008064">
    <property type="component" value="Unassembled WGS sequence"/>
</dbReference>
<gene>
    <name evidence="1" type="ORF">SERLADRAFT_471098</name>
</gene>
<feature type="non-terminal residue" evidence="1">
    <location>
        <position position="62"/>
    </location>
</feature>